<keyword evidence="3" id="KW-0560">Oxidoreductase</keyword>
<evidence type="ECO:0000256" key="2">
    <source>
        <dbReference type="SAM" id="Phobius"/>
    </source>
</evidence>
<name>X8DBX4_MYCXE</name>
<dbReference type="PATRIC" id="fig|1299334.3.peg.2359"/>
<dbReference type="EMBL" id="JAOB01000026">
    <property type="protein sequence ID" value="EUA65571.1"/>
    <property type="molecule type" value="Genomic_DNA"/>
</dbReference>
<gene>
    <name evidence="3" type="ORF">I553_8200</name>
</gene>
<proteinExistence type="predicted"/>
<dbReference type="InterPro" id="IPR016174">
    <property type="entry name" value="Di-haem_cyt_TM"/>
</dbReference>
<accession>X8DBX4</accession>
<dbReference type="Gene3D" id="1.20.810.10">
    <property type="entry name" value="Cytochrome Bc1 Complex, Chain C"/>
    <property type="match status" value="1"/>
</dbReference>
<dbReference type="GO" id="GO:0022904">
    <property type="term" value="P:respiratory electron transport chain"/>
    <property type="evidence" value="ECO:0007669"/>
    <property type="project" value="InterPro"/>
</dbReference>
<evidence type="ECO:0000313" key="3">
    <source>
        <dbReference type="EMBL" id="EUA65571.1"/>
    </source>
</evidence>
<dbReference type="InterPro" id="IPR027387">
    <property type="entry name" value="Cytb/b6-like_sf"/>
</dbReference>
<organism evidence="3">
    <name type="scientific">Mycobacterium xenopi 4042</name>
    <dbReference type="NCBI Taxonomy" id="1299334"/>
    <lineage>
        <taxon>Bacteria</taxon>
        <taxon>Bacillati</taxon>
        <taxon>Actinomycetota</taxon>
        <taxon>Actinomycetes</taxon>
        <taxon>Mycobacteriales</taxon>
        <taxon>Mycobacteriaceae</taxon>
        <taxon>Mycobacterium</taxon>
    </lineage>
</organism>
<comment type="caution">
    <text evidence="3">The sequence shown here is derived from an EMBL/GenBank/DDBJ whole genome shotgun (WGS) entry which is preliminary data.</text>
</comment>
<reference evidence="3" key="1">
    <citation type="submission" date="2014-01" db="EMBL/GenBank/DDBJ databases">
        <authorList>
            <person name="Brown-Elliot B."/>
            <person name="Wallace R."/>
            <person name="Lenaerts A."/>
            <person name="Ordway D."/>
            <person name="DeGroote M.A."/>
            <person name="Parker T."/>
            <person name="Sizemore C."/>
            <person name="Tallon L.J."/>
            <person name="Sadzewicz L.K."/>
            <person name="Sengamalay N."/>
            <person name="Fraser C.M."/>
            <person name="Hine E."/>
            <person name="Shefchek K.A."/>
            <person name="Das S.P."/>
            <person name="Tettelin H."/>
        </authorList>
    </citation>
    <scope>NUCLEOTIDE SEQUENCE [LARGE SCALE GENOMIC DNA]</scope>
    <source>
        <strain evidence="3">4042</strain>
    </source>
</reference>
<dbReference type="SUPFAM" id="SSF81342">
    <property type="entry name" value="Transmembrane di-heme cytochromes"/>
    <property type="match status" value="1"/>
</dbReference>
<protein>
    <submittedName>
        <fullName evidence="3">Ubiquinol-cytochrome c reductase cytochrome b subunit domain protein</fullName>
        <ecNumber evidence="3">1.10.2.2</ecNumber>
    </submittedName>
</protein>
<dbReference type="EC" id="1.10.2.2" evidence="3"/>
<dbReference type="GO" id="GO:0016020">
    <property type="term" value="C:membrane"/>
    <property type="evidence" value="ECO:0007669"/>
    <property type="project" value="InterPro"/>
</dbReference>
<dbReference type="GO" id="GO:0016491">
    <property type="term" value="F:oxidoreductase activity"/>
    <property type="evidence" value="ECO:0007669"/>
    <property type="project" value="UniProtKB-KW"/>
</dbReference>
<dbReference type="AlphaFoldDB" id="X8DBX4"/>
<sequence length="115" mass="12935">MSPKLDIGRILARQADDIDTRYHPSAALRRQLNKVFPTHWSFLLGEIALYSFIVLLITGVYLTLFFDPSMTEVTYNGVYQPLRGWRCHGPTNRRSTSPSKSAAGCSSARSTTGRR</sequence>
<evidence type="ECO:0000256" key="1">
    <source>
        <dbReference type="SAM" id="MobiDB-lite"/>
    </source>
</evidence>
<feature type="transmembrane region" description="Helical" evidence="2">
    <location>
        <begin position="47"/>
        <end position="66"/>
    </location>
</feature>
<keyword evidence="2" id="KW-0472">Membrane</keyword>
<keyword evidence="2" id="KW-1133">Transmembrane helix</keyword>
<feature type="region of interest" description="Disordered" evidence="1">
    <location>
        <begin position="89"/>
        <end position="115"/>
    </location>
</feature>
<keyword evidence="2" id="KW-0812">Transmembrane</keyword>